<proteinExistence type="predicted"/>
<dbReference type="WBParaSite" id="nOo.2.0.1.t05183-RA">
    <property type="protein sequence ID" value="nOo.2.0.1.t05183-RA"/>
    <property type="gene ID" value="nOo.2.0.1.g05183"/>
</dbReference>
<name>A0A182EAV4_ONCOC</name>
<keyword evidence="2" id="KW-1185">Reference proteome</keyword>
<sequence>MLREKRAAAAAAAAAAASMVDGTEVPNVMIVCGKKTRSVAPRLSLAVTSLLCWLHSLLTQLRWLLLHLAVSARQYTARLQYGSSSAAATAAEIGEKKWVEMPFYIWPMNDMH</sequence>
<evidence type="ECO:0000313" key="2">
    <source>
        <dbReference type="Proteomes" id="UP000271087"/>
    </source>
</evidence>
<accession>A0A182EAV4</accession>
<dbReference type="AlphaFoldDB" id="A0A182EAV4"/>
<evidence type="ECO:0000313" key="3">
    <source>
        <dbReference type="WBParaSite" id="nOo.2.0.1.t05183-RA"/>
    </source>
</evidence>
<dbReference type="EMBL" id="UYRW01001319">
    <property type="protein sequence ID" value="VDK76335.1"/>
    <property type="molecule type" value="Genomic_DNA"/>
</dbReference>
<reference evidence="1 2" key="2">
    <citation type="submission" date="2018-08" db="EMBL/GenBank/DDBJ databases">
        <authorList>
            <person name="Laetsch R D."/>
            <person name="Stevens L."/>
            <person name="Kumar S."/>
            <person name="Blaxter L. M."/>
        </authorList>
    </citation>
    <scope>NUCLEOTIDE SEQUENCE [LARGE SCALE GENOMIC DNA]</scope>
</reference>
<evidence type="ECO:0000313" key="1">
    <source>
        <dbReference type="EMBL" id="VDK76335.1"/>
    </source>
</evidence>
<dbReference type="Proteomes" id="UP000271087">
    <property type="component" value="Unassembled WGS sequence"/>
</dbReference>
<gene>
    <name evidence="1" type="ORF">NOO_LOCUS5183</name>
</gene>
<protein>
    <submittedName>
        <fullName evidence="3">Secreted protein</fullName>
    </submittedName>
</protein>
<organism evidence="3">
    <name type="scientific">Onchocerca ochengi</name>
    <name type="common">Filarial nematode worm</name>
    <dbReference type="NCBI Taxonomy" id="42157"/>
    <lineage>
        <taxon>Eukaryota</taxon>
        <taxon>Metazoa</taxon>
        <taxon>Ecdysozoa</taxon>
        <taxon>Nematoda</taxon>
        <taxon>Chromadorea</taxon>
        <taxon>Rhabditida</taxon>
        <taxon>Spirurina</taxon>
        <taxon>Spiruromorpha</taxon>
        <taxon>Filarioidea</taxon>
        <taxon>Onchocercidae</taxon>
        <taxon>Onchocerca</taxon>
    </lineage>
</organism>
<reference evidence="3" key="1">
    <citation type="submission" date="2016-06" db="UniProtKB">
        <authorList>
            <consortium name="WormBaseParasite"/>
        </authorList>
    </citation>
    <scope>IDENTIFICATION</scope>
</reference>